<comment type="catalytic activity">
    <reaction evidence="9">
        <text>L-seryl-[protein] + ATP = O-phospho-L-seryl-[protein] + ADP + H(+)</text>
        <dbReference type="Rhea" id="RHEA:17989"/>
        <dbReference type="Rhea" id="RHEA-COMP:9863"/>
        <dbReference type="Rhea" id="RHEA-COMP:11604"/>
        <dbReference type="ChEBI" id="CHEBI:15378"/>
        <dbReference type="ChEBI" id="CHEBI:29999"/>
        <dbReference type="ChEBI" id="CHEBI:30616"/>
        <dbReference type="ChEBI" id="CHEBI:83421"/>
        <dbReference type="ChEBI" id="CHEBI:456216"/>
        <dbReference type="EC" id="2.7.11.24"/>
    </reaction>
    <physiologicalReaction direction="left-to-right" evidence="9">
        <dbReference type="Rhea" id="RHEA:17990"/>
    </physiologicalReaction>
</comment>
<dbReference type="Gene3D" id="1.10.510.10">
    <property type="entry name" value="Transferase(Phosphotransferase) domain 1"/>
    <property type="match status" value="1"/>
</dbReference>
<comment type="similarity">
    <text evidence="1">Belongs to the protein kinase superfamily. STE Ser/Thr protein kinase family. MAP kinase kinase kinase subfamily.</text>
</comment>
<dbReference type="InterPro" id="IPR050538">
    <property type="entry name" value="MAP_kinase_kinase_kinase"/>
</dbReference>
<protein>
    <recommendedName>
        <fullName evidence="2">mitogen-activated protein kinase</fullName>
        <ecNumber evidence="2">2.7.11.24</ecNumber>
    </recommendedName>
</protein>
<dbReference type="Pfam" id="PF19431">
    <property type="entry name" value="MEKK4_N"/>
    <property type="match status" value="1"/>
</dbReference>
<feature type="domain" description="Protein kinase" evidence="13">
    <location>
        <begin position="1072"/>
        <end position="1345"/>
    </location>
</feature>
<feature type="coiled-coil region" evidence="11">
    <location>
        <begin position="1020"/>
        <end position="1050"/>
    </location>
</feature>
<keyword evidence="6 15" id="KW-0418">Kinase</keyword>
<evidence type="ECO:0000256" key="12">
    <source>
        <dbReference type="SAM" id="MobiDB-lite"/>
    </source>
</evidence>
<dbReference type="EC" id="2.7.11.24" evidence="2"/>
<evidence type="ECO:0000256" key="6">
    <source>
        <dbReference type="ARBA" id="ARBA00022777"/>
    </source>
</evidence>
<dbReference type="SMART" id="SM00220">
    <property type="entry name" value="S_TKc"/>
    <property type="match status" value="1"/>
</dbReference>
<comment type="catalytic activity">
    <reaction evidence="8">
        <text>L-threonyl-[protein] + ATP = O-phospho-L-threonyl-[protein] + ADP + H(+)</text>
        <dbReference type="Rhea" id="RHEA:46608"/>
        <dbReference type="Rhea" id="RHEA-COMP:11060"/>
        <dbReference type="Rhea" id="RHEA-COMP:11605"/>
        <dbReference type="ChEBI" id="CHEBI:15378"/>
        <dbReference type="ChEBI" id="CHEBI:30013"/>
        <dbReference type="ChEBI" id="CHEBI:30616"/>
        <dbReference type="ChEBI" id="CHEBI:61977"/>
        <dbReference type="ChEBI" id="CHEBI:456216"/>
        <dbReference type="EC" id="2.7.11.24"/>
    </reaction>
    <physiologicalReaction direction="left-to-right" evidence="8">
        <dbReference type="Rhea" id="RHEA:46609"/>
    </physiologicalReaction>
</comment>
<dbReference type="Proteomes" id="UP000504637">
    <property type="component" value="Unplaced"/>
</dbReference>
<evidence type="ECO:0000256" key="11">
    <source>
        <dbReference type="SAM" id="Coils"/>
    </source>
</evidence>
<evidence type="ECO:0000313" key="14">
    <source>
        <dbReference type="Proteomes" id="UP000504637"/>
    </source>
</evidence>
<keyword evidence="5 10" id="KW-0547">Nucleotide-binding</keyword>
<feature type="compositionally biased region" description="Low complexity" evidence="12">
    <location>
        <begin position="73"/>
        <end position="93"/>
    </location>
</feature>
<dbReference type="PROSITE" id="PS50011">
    <property type="entry name" value="PROTEIN_KINASE_DOM"/>
    <property type="match status" value="1"/>
</dbReference>
<evidence type="ECO:0000256" key="7">
    <source>
        <dbReference type="ARBA" id="ARBA00022840"/>
    </source>
</evidence>
<reference evidence="15" key="2">
    <citation type="submission" date="2020-04" db="EMBL/GenBank/DDBJ databases">
        <authorList>
            <consortium name="NCBI Genome Project"/>
        </authorList>
    </citation>
    <scope>NUCLEOTIDE SEQUENCE</scope>
    <source>
        <strain evidence="15">CBS 342.82</strain>
    </source>
</reference>
<evidence type="ECO:0000256" key="1">
    <source>
        <dbReference type="ARBA" id="ARBA00006529"/>
    </source>
</evidence>
<dbReference type="GO" id="GO:0004707">
    <property type="term" value="F:MAP kinase activity"/>
    <property type="evidence" value="ECO:0007669"/>
    <property type="project" value="UniProtKB-EC"/>
</dbReference>
<evidence type="ECO:0000256" key="4">
    <source>
        <dbReference type="ARBA" id="ARBA00022679"/>
    </source>
</evidence>
<dbReference type="PROSITE" id="PS00108">
    <property type="entry name" value="PROTEIN_KINASE_ST"/>
    <property type="match status" value="1"/>
</dbReference>
<evidence type="ECO:0000313" key="15">
    <source>
        <dbReference type="RefSeq" id="XP_033463235.1"/>
    </source>
</evidence>
<dbReference type="GO" id="GO:0038066">
    <property type="term" value="P:p38MAPK cascade"/>
    <property type="evidence" value="ECO:0007669"/>
    <property type="project" value="TreeGrafter"/>
</dbReference>
<feature type="compositionally biased region" description="Polar residues" evidence="12">
    <location>
        <begin position="1364"/>
        <end position="1386"/>
    </location>
</feature>
<dbReference type="OrthoDB" id="1043025at2759"/>
<feature type="region of interest" description="Disordered" evidence="12">
    <location>
        <begin position="1356"/>
        <end position="1386"/>
    </location>
</feature>
<dbReference type="InterPro" id="IPR008271">
    <property type="entry name" value="Ser/Thr_kinase_AS"/>
</dbReference>
<reference evidence="15" key="3">
    <citation type="submission" date="2025-08" db="UniProtKB">
        <authorList>
            <consortium name="RefSeq"/>
        </authorList>
    </citation>
    <scope>IDENTIFICATION</scope>
    <source>
        <strain evidence="15">CBS 342.82</strain>
    </source>
</reference>
<evidence type="ECO:0000256" key="3">
    <source>
        <dbReference type="ARBA" id="ARBA00022527"/>
    </source>
</evidence>
<evidence type="ECO:0000256" key="2">
    <source>
        <dbReference type="ARBA" id="ARBA00012411"/>
    </source>
</evidence>
<dbReference type="PANTHER" id="PTHR48016:SF32">
    <property type="entry name" value="MITOGEN-ACTIVATED PROTEIN KINASE KINASE KINASE 4"/>
    <property type="match status" value="1"/>
</dbReference>
<evidence type="ECO:0000256" key="5">
    <source>
        <dbReference type="ARBA" id="ARBA00022741"/>
    </source>
</evidence>
<dbReference type="InterPro" id="IPR011009">
    <property type="entry name" value="Kinase-like_dom_sf"/>
</dbReference>
<sequence>MEDHEGERRPDLNTFDSSGTSSVAEHEEYVDVADPDGDSDNEGLSSRNFSAASTVAGDAYDEVTPLSNYSSYAWSSAAGSSNSRSAGGRLSNSMASPTSASYEVLPPLSTGNGVPTPQSRSARPGNVRQPSNAYAPARRPHQYSINTGTRPRNSSSHRLIKRNPNAEYRAQEKAYVQRIRQDVPESDLYGEIPTPSLDYDTGTESDETSPTGTNYGDYDPPEVDTLLYYGNEDVEPSIEEMKVPANRERLEWHAMLANVLTGDVVKQEKKRLIGGLEQQGADALKAEIWTGVRAKTCGRTLPHQKRLIEDGRVAATATLEDICSFAIKGEAEVGKSPLEQVHEVVKKIEKLEALYPTRQALEEAHPKAKSPAYQETCDAVISWFNTTELLNTELMILQKWVGNPELDFTKPREHPDGEEQTHIFDESSFIDRVLKEDGLKSLQGKDSLLNNLNSAIEKAKATLIANAALFAARHLPPYIEELLILINFPSRLIQEIIRLRVAYANKMRDPAFKSAVTAGAMTAEQMILQFQILLRLAVHIKGVYTKTAQPEPGWDLPPCIDDNFDSIILDALKFYFKLVDRKLSAHKNTFKEAEILEQEWEFSMQLGRQLDGGDVEVAEQFSSLTSKSMGRLAANFEQELSRPPDEVSGTGEVDKRYKALLDSVRVRQRKIFRFSRILAQKFENATEYAINIDEESFEDLLHDLKSTGHVLVDMPGDSDDDTEPETNFRPGSKMYFIASPSLKERPRAIQSMLGTCYHAEDGSDDPSNPYLLVLKPEYPIHWEGERVKAVLSTSNAEMLSNPNSLKVSVGRMRLVADGSQQRLSSAKAAFRASTRQLPLNTLVEQRANSPRVNKELGKIRQTAHQLSKTIMDSVAIVRSQIEAAGTKWTCFAFATEFGQRSAIHMDHRLTKLALDWVSFICDDCVPSDRKTFRWAVVALEFAMIMTRGQNILSISDEEYARLRLKVAGCMSLLISHFDIMGARSNLAAQAERMKLDAVNGRLKFDMAKVKDDEESAKIVRAQWLDELEKIDQLRKDKEAERQALGRVLEDSNEADRALTYLSASAGNVHLRWQQGQFVGGGTFGSVYVAVNLDSNHLMAVKEIRLQDPKMIPTIISQIRDEIGVLQGLDHPNIVQYYGIEPHRDKVYIFMEYCSRGSLASLLEYGRIEDETVIQVYALQLLEGLCYLHEAHIVHRDIKPENVLLDHNGVIKFVDFGAAKVIAKQGKTVMADRPDAKGGKQGSMQGTPMYMSPEAIKGGHQPHARLGAVDIWSLGCVIGEMATGARPWASLDNEWAIMYNIANGDSPTLPTKEQLSDSGLDFLRRCFERDPARRASAVELLQHDWIQTIKVQLSLEPGTPATPASEVSSFTSGASTYTPASSVNGDR</sequence>
<feature type="region of interest" description="Disordered" evidence="12">
    <location>
        <begin position="1"/>
        <end position="46"/>
    </location>
</feature>
<feature type="compositionally biased region" description="Basic and acidic residues" evidence="12">
    <location>
        <begin position="1"/>
        <end position="11"/>
    </location>
</feature>
<name>A0A6J3MEZ4_9PEZI</name>
<evidence type="ECO:0000256" key="8">
    <source>
        <dbReference type="ARBA" id="ARBA00047919"/>
    </source>
</evidence>
<feature type="compositionally biased region" description="Polar residues" evidence="12">
    <location>
        <begin position="14"/>
        <end position="23"/>
    </location>
</feature>
<feature type="binding site" evidence="10">
    <location>
        <position position="1101"/>
    </location>
    <ligand>
        <name>ATP</name>
        <dbReference type="ChEBI" id="CHEBI:30616"/>
    </ligand>
</feature>
<feature type="region of interest" description="Disordered" evidence="12">
    <location>
        <begin position="73"/>
        <end position="221"/>
    </location>
</feature>
<gene>
    <name evidence="15" type="ORF">K489DRAFT_386629</name>
</gene>
<keyword evidence="3" id="KW-0723">Serine/threonine-protein kinase</keyword>
<keyword evidence="14" id="KW-1185">Reference proteome</keyword>
<evidence type="ECO:0000259" key="13">
    <source>
        <dbReference type="PROSITE" id="PS50011"/>
    </source>
</evidence>
<dbReference type="GO" id="GO:0005524">
    <property type="term" value="F:ATP binding"/>
    <property type="evidence" value="ECO:0007669"/>
    <property type="project" value="UniProtKB-UniRule"/>
</dbReference>
<evidence type="ECO:0000256" key="10">
    <source>
        <dbReference type="PROSITE-ProRule" id="PRU10141"/>
    </source>
</evidence>
<dbReference type="SUPFAM" id="SSF56112">
    <property type="entry name" value="Protein kinase-like (PK-like)"/>
    <property type="match status" value="1"/>
</dbReference>
<dbReference type="InterPro" id="IPR017441">
    <property type="entry name" value="Protein_kinase_ATP_BS"/>
</dbReference>
<feature type="compositionally biased region" description="Acidic residues" evidence="12">
    <location>
        <begin position="30"/>
        <end position="41"/>
    </location>
</feature>
<proteinExistence type="inferred from homology"/>
<dbReference type="CDD" id="cd06626">
    <property type="entry name" value="STKc_MEKK4"/>
    <property type="match status" value="1"/>
</dbReference>
<keyword evidence="7 10" id="KW-0067">ATP-binding</keyword>
<organism evidence="15">
    <name type="scientific">Dissoconium aciculare CBS 342.82</name>
    <dbReference type="NCBI Taxonomy" id="1314786"/>
    <lineage>
        <taxon>Eukaryota</taxon>
        <taxon>Fungi</taxon>
        <taxon>Dikarya</taxon>
        <taxon>Ascomycota</taxon>
        <taxon>Pezizomycotina</taxon>
        <taxon>Dothideomycetes</taxon>
        <taxon>Dothideomycetidae</taxon>
        <taxon>Mycosphaerellales</taxon>
        <taxon>Dissoconiaceae</taxon>
        <taxon>Dissoconium</taxon>
    </lineage>
</organism>
<keyword evidence="11" id="KW-0175">Coiled coil</keyword>
<dbReference type="RefSeq" id="XP_033463235.1">
    <property type="nucleotide sequence ID" value="XM_033606242.1"/>
</dbReference>
<dbReference type="InterPro" id="IPR045801">
    <property type="entry name" value="MEKK4_N"/>
</dbReference>
<dbReference type="GeneID" id="54364042"/>
<dbReference type="PROSITE" id="PS00107">
    <property type="entry name" value="PROTEIN_KINASE_ATP"/>
    <property type="match status" value="1"/>
</dbReference>
<reference evidence="15" key="1">
    <citation type="submission" date="2020-01" db="EMBL/GenBank/DDBJ databases">
        <authorList>
            <consortium name="DOE Joint Genome Institute"/>
            <person name="Haridas S."/>
            <person name="Albert R."/>
            <person name="Binder M."/>
            <person name="Bloem J."/>
            <person name="Labutti K."/>
            <person name="Salamov A."/>
            <person name="Andreopoulos B."/>
            <person name="Baker S.E."/>
            <person name="Barry K."/>
            <person name="Bills G."/>
            <person name="Bluhm B.H."/>
            <person name="Cannon C."/>
            <person name="Castanera R."/>
            <person name="Culley D.E."/>
            <person name="Daum C."/>
            <person name="Ezra D."/>
            <person name="Gonzalez J.B."/>
            <person name="Henrissat B."/>
            <person name="Kuo A."/>
            <person name="Liang C."/>
            <person name="Lipzen A."/>
            <person name="Lutzoni F."/>
            <person name="Magnuson J."/>
            <person name="Mondo S."/>
            <person name="Nolan M."/>
            <person name="Ohm R."/>
            <person name="Pangilinan J."/>
            <person name="Park H.-J."/>
            <person name="Ramirez L."/>
            <person name="Alfaro M."/>
            <person name="Sun H."/>
            <person name="Tritt A."/>
            <person name="Yoshinaga Y."/>
            <person name="Zwiers L.-H."/>
            <person name="Turgeon B.G."/>
            <person name="Goodwin S.B."/>
            <person name="Spatafora J.W."/>
            <person name="Crous P.W."/>
            <person name="Grigoriev I.V."/>
        </authorList>
    </citation>
    <scope>NUCLEOTIDE SEQUENCE</scope>
    <source>
        <strain evidence="15">CBS 342.82</strain>
    </source>
</reference>
<feature type="compositionally biased region" description="Polar residues" evidence="12">
    <location>
        <begin position="143"/>
        <end position="157"/>
    </location>
</feature>
<evidence type="ECO:0000256" key="9">
    <source>
        <dbReference type="ARBA" id="ARBA00048130"/>
    </source>
</evidence>
<feature type="compositionally biased region" description="Polar residues" evidence="12">
    <location>
        <begin position="109"/>
        <end position="121"/>
    </location>
</feature>
<dbReference type="InterPro" id="IPR000719">
    <property type="entry name" value="Prot_kinase_dom"/>
</dbReference>
<keyword evidence="4" id="KW-0808">Transferase</keyword>
<accession>A0A6J3MEZ4</accession>
<dbReference type="PANTHER" id="PTHR48016">
    <property type="entry name" value="MAP KINASE KINASE KINASE SSK2-RELATED-RELATED"/>
    <property type="match status" value="1"/>
</dbReference>
<dbReference type="Pfam" id="PF00069">
    <property type="entry name" value="Pkinase"/>
    <property type="match status" value="1"/>
</dbReference>